<dbReference type="InterPro" id="IPR020814">
    <property type="entry name" value="Ribosomal_S6_plastid/chlpt"/>
</dbReference>
<evidence type="ECO:0000256" key="2">
    <source>
        <dbReference type="ARBA" id="ARBA00022980"/>
    </source>
</evidence>
<evidence type="ECO:0000256" key="3">
    <source>
        <dbReference type="ARBA" id="ARBA00023274"/>
    </source>
</evidence>
<evidence type="ECO:0000313" key="8">
    <source>
        <dbReference type="EMBL" id="EMD81598.1"/>
    </source>
</evidence>
<dbReference type="GO" id="GO:0070181">
    <property type="term" value="F:small ribosomal subunit rRNA binding"/>
    <property type="evidence" value="ECO:0007669"/>
    <property type="project" value="TreeGrafter"/>
</dbReference>
<dbReference type="PANTHER" id="PTHR21011:SF1">
    <property type="entry name" value="SMALL RIBOSOMAL SUBUNIT PROTEIN BS6M"/>
    <property type="match status" value="1"/>
</dbReference>
<dbReference type="HAMAP" id="MF_00360">
    <property type="entry name" value="Ribosomal_bS6"/>
    <property type="match status" value="1"/>
</dbReference>
<dbReference type="PATRIC" id="fig|1234595.3.peg.3033"/>
<dbReference type="AlphaFoldDB" id="M2U189"/>
<comment type="caution">
    <text evidence="8">The sequence shown here is derived from an EMBL/GenBank/DDBJ whole genome shotgun (WGS) entry which is preliminary data.</text>
</comment>
<feature type="region of interest" description="Disordered" evidence="7">
    <location>
        <begin position="97"/>
        <end position="118"/>
    </location>
</feature>
<comment type="similarity">
    <text evidence="1 6">Belongs to the bacterial ribosomal protein bS6 family.</text>
</comment>
<evidence type="ECO:0000256" key="7">
    <source>
        <dbReference type="SAM" id="MobiDB-lite"/>
    </source>
</evidence>
<dbReference type="CDD" id="cd00473">
    <property type="entry name" value="bS6"/>
    <property type="match status" value="1"/>
</dbReference>
<evidence type="ECO:0000256" key="1">
    <source>
        <dbReference type="ARBA" id="ARBA00009512"/>
    </source>
</evidence>
<keyword evidence="9" id="KW-1185">Reference proteome</keyword>
<dbReference type="Gene3D" id="3.30.70.60">
    <property type="match status" value="1"/>
</dbReference>
<proteinExistence type="inferred from homology"/>
<comment type="function">
    <text evidence="4 6">Binds together with bS18 to 16S ribosomal RNA.</text>
</comment>
<keyword evidence="6" id="KW-0699">rRNA-binding</keyword>
<evidence type="ECO:0000313" key="9">
    <source>
        <dbReference type="Proteomes" id="UP000011717"/>
    </source>
</evidence>
<keyword evidence="3 6" id="KW-0687">Ribonucleoprotein</keyword>
<accession>M2U189</accession>
<organism evidence="8 9">
    <name type="scientific">Pacificimonas flava</name>
    <dbReference type="NCBI Taxonomy" id="1234595"/>
    <lineage>
        <taxon>Bacteria</taxon>
        <taxon>Pseudomonadati</taxon>
        <taxon>Pseudomonadota</taxon>
        <taxon>Alphaproteobacteria</taxon>
        <taxon>Sphingomonadales</taxon>
        <taxon>Sphingosinicellaceae</taxon>
        <taxon>Pacificimonas</taxon>
    </lineage>
</organism>
<dbReference type="GO" id="GO:0022627">
    <property type="term" value="C:cytosolic small ribosomal subunit"/>
    <property type="evidence" value="ECO:0007669"/>
    <property type="project" value="TreeGrafter"/>
</dbReference>
<evidence type="ECO:0000256" key="6">
    <source>
        <dbReference type="HAMAP-Rule" id="MF_00360"/>
    </source>
</evidence>
<name>M2U189_9SPHN</name>
<dbReference type="InterPro" id="IPR035980">
    <property type="entry name" value="Ribosomal_bS6_sf"/>
</dbReference>
<evidence type="ECO:0000256" key="4">
    <source>
        <dbReference type="ARBA" id="ARBA00035104"/>
    </source>
</evidence>
<dbReference type="GO" id="GO:0006412">
    <property type="term" value="P:translation"/>
    <property type="evidence" value="ECO:0007669"/>
    <property type="project" value="UniProtKB-UniRule"/>
</dbReference>
<keyword evidence="6" id="KW-0694">RNA-binding</keyword>
<sequence length="118" mass="13876">MPLYEHTFLARQDLSTAQVDALAEQFTKILEDNEGKVEKTEYWGLKGLAYKIKKNRKAHFVMLNIDAPAPAVHEMERNISLSDDVIRHLTIRVDELESEPSAQMRKEERRERRPRRDD</sequence>
<dbReference type="PANTHER" id="PTHR21011">
    <property type="entry name" value="MITOCHONDRIAL 28S RIBOSOMAL PROTEIN S6"/>
    <property type="match status" value="1"/>
</dbReference>
<dbReference type="NCBIfam" id="TIGR00166">
    <property type="entry name" value="S6"/>
    <property type="match status" value="1"/>
</dbReference>
<dbReference type="InterPro" id="IPR000529">
    <property type="entry name" value="Ribosomal_bS6"/>
</dbReference>
<dbReference type="OrthoDB" id="9812702at2"/>
<evidence type="ECO:0000256" key="5">
    <source>
        <dbReference type="ARBA" id="ARBA00035294"/>
    </source>
</evidence>
<reference evidence="8 9" key="1">
    <citation type="journal article" date="2013" name="Genome Announc.">
        <title>Draft Genome Sequence of Strain JLT2015T, Belonging to the Family Sphingomonadaceae of the Alphaproteobacteria.</title>
        <authorList>
            <person name="Tang K."/>
            <person name="Liu K."/>
            <person name="Li S."/>
            <person name="Jiao N."/>
        </authorList>
    </citation>
    <scope>NUCLEOTIDE SEQUENCE [LARGE SCALE GENOMIC DNA]</scope>
    <source>
        <strain evidence="8 9">JLT2015</strain>
    </source>
</reference>
<dbReference type="EMBL" id="AMRV01000026">
    <property type="protein sequence ID" value="EMD81598.1"/>
    <property type="molecule type" value="Genomic_DNA"/>
</dbReference>
<protein>
    <recommendedName>
        <fullName evidence="5 6">Small ribosomal subunit protein bS6</fullName>
    </recommendedName>
</protein>
<dbReference type="SUPFAM" id="SSF54995">
    <property type="entry name" value="Ribosomal protein S6"/>
    <property type="match status" value="1"/>
</dbReference>
<feature type="compositionally biased region" description="Basic and acidic residues" evidence="7">
    <location>
        <begin position="104"/>
        <end position="118"/>
    </location>
</feature>
<keyword evidence="2 6" id="KW-0689">Ribosomal protein</keyword>
<dbReference type="Pfam" id="PF01250">
    <property type="entry name" value="Ribosomal_S6"/>
    <property type="match status" value="1"/>
</dbReference>
<dbReference type="InterPro" id="IPR014717">
    <property type="entry name" value="Transl_elong_EF1B/ribsomal_bS6"/>
</dbReference>
<dbReference type="RefSeq" id="WP_008603989.1">
    <property type="nucleotide sequence ID" value="NZ_AMRV01000026.1"/>
</dbReference>
<dbReference type="GO" id="GO:0003735">
    <property type="term" value="F:structural constituent of ribosome"/>
    <property type="evidence" value="ECO:0007669"/>
    <property type="project" value="InterPro"/>
</dbReference>
<dbReference type="Proteomes" id="UP000011717">
    <property type="component" value="Unassembled WGS sequence"/>
</dbReference>
<gene>
    <name evidence="6" type="primary">rpsF</name>
    <name evidence="8" type="ORF">C725_3026</name>
</gene>